<name>A0A285R5W2_9SPHN</name>
<gene>
    <name evidence="1" type="ORF">SAMN06297144_2863</name>
</gene>
<organism evidence="1 2">
    <name type="scientific">Sphingomonas guangdongensis</name>
    <dbReference type="NCBI Taxonomy" id="1141890"/>
    <lineage>
        <taxon>Bacteria</taxon>
        <taxon>Pseudomonadati</taxon>
        <taxon>Pseudomonadota</taxon>
        <taxon>Alphaproteobacteria</taxon>
        <taxon>Sphingomonadales</taxon>
        <taxon>Sphingomonadaceae</taxon>
        <taxon>Sphingomonas</taxon>
    </lineage>
</organism>
<proteinExistence type="predicted"/>
<sequence length="101" mass="11196">MPTGPVPKVFEAIVKRLCLNATWNRDKVVLAPHVVYTRHGDLFVDAITVARNGMLPREEKLGTYKLAGLGDLRLTGRAFTRSALFEPEAEKYDGVTLIAVE</sequence>
<dbReference type="EMBL" id="OBMI01000003">
    <property type="protein sequence ID" value="SOB87727.1"/>
    <property type="molecule type" value="Genomic_DNA"/>
</dbReference>
<evidence type="ECO:0008006" key="3">
    <source>
        <dbReference type="Google" id="ProtNLM"/>
    </source>
</evidence>
<reference evidence="1 2" key="1">
    <citation type="submission" date="2017-07" db="EMBL/GenBank/DDBJ databases">
        <authorList>
            <person name="Sun Z.S."/>
            <person name="Albrecht U."/>
            <person name="Echele G."/>
            <person name="Lee C.C."/>
        </authorList>
    </citation>
    <scope>NUCLEOTIDE SEQUENCE [LARGE SCALE GENOMIC DNA]</scope>
    <source>
        <strain evidence="1 2">CGMCC 1.12672</strain>
    </source>
</reference>
<evidence type="ECO:0000313" key="1">
    <source>
        <dbReference type="EMBL" id="SOB87727.1"/>
    </source>
</evidence>
<protein>
    <recommendedName>
        <fullName evidence="3">WYL domain-containing protein</fullName>
    </recommendedName>
</protein>
<keyword evidence="2" id="KW-1185">Reference proteome</keyword>
<accession>A0A285R5W2</accession>
<evidence type="ECO:0000313" key="2">
    <source>
        <dbReference type="Proteomes" id="UP000219494"/>
    </source>
</evidence>
<dbReference type="AlphaFoldDB" id="A0A285R5W2"/>
<dbReference type="Proteomes" id="UP000219494">
    <property type="component" value="Unassembled WGS sequence"/>
</dbReference>